<dbReference type="AlphaFoldDB" id="A0A392TNV0"/>
<evidence type="ECO:0000313" key="1">
    <source>
        <dbReference type="EMBL" id="MCI62849.1"/>
    </source>
</evidence>
<sequence>MAFVPTVKENYSLSTDIRLMSQLPTPETFIFLPWALKEPMPHLAALEAIAT</sequence>
<feature type="non-terminal residue" evidence="1">
    <location>
        <position position="51"/>
    </location>
</feature>
<comment type="caution">
    <text evidence="1">The sequence shown here is derived from an EMBL/GenBank/DDBJ whole genome shotgun (WGS) entry which is preliminary data.</text>
</comment>
<name>A0A392TNV0_9FABA</name>
<reference evidence="1 2" key="1">
    <citation type="journal article" date="2018" name="Front. Plant Sci.">
        <title>Red Clover (Trifolium pratense) and Zigzag Clover (T. medium) - A Picture of Genomic Similarities and Differences.</title>
        <authorList>
            <person name="Dluhosova J."/>
            <person name="Istvanek J."/>
            <person name="Nedelnik J."/>
            <person name="Repkova J."/>
        </authorList>
    </citation>
    <scope>NUCLEOTIDE SEQUENCE [LARGE SCALE GENOMIC DNA]</scope>
    <source>
        <strain evidence="2">cv. 10/8</strain>
        <tissue evidence="1">Leaf</tissue>
    </source>
</reference>
<dbReference type="Proteomes" id="UP000265520">
    <property type="component" value="Unassembled WGS sequence"/>
</dbReference>
<proteinExistence type="predicted"/>
<organism evidence="1 2">
    <name type="scientific">Trifolium medium</name>
    <dbReference type="NCBI Taxonomy" id="97028"/>
    <lineage>
        <taxon>Eukaryota</taxon>
        <taxon>Viridiplantae</taxon>
        <taxon>Streptophyta</taxon>
        <taxon>Embryophyta</taxon>
        <taxon>Tracheophyta</taxon>
        <taxon>Spermatophyta</taxon>
        <taxon>Magnoliopsida</taxon>
        <taxon>eudicotyledons</taxon>
        <taxon>Gunneridae</taxon>
        <taxon>Pentapetalae</taxon>
        <taxon>rosids</taxon>
        <taxon>fabids</taxon>
        <taxon>Fabales</taxon>
        <taxon>Fabaceae</taxon>
        <taxon>Papilionoideae</taxon>
        <taxon>50 kb inversion clade</taxon>
        <taxon>NPAAA clade</taxon>
        <taxon>Hologalegina</taxon>
        <taxon>IRL clade</taxon>
        <taxon>Trifolieae</taxon>
        <taxon>Trifolium</taxon>
    </lineage>
</organism>
<dbReference type="EMBL" id="LXQA010626532">
    <property type="protein sequence ID" value="MCI62849.1"/>
    <property type="molecule type" value="Genomic_DNA"/>
</dbReference>
<accession>A0A392TNV0</accession>
<protein>
    <submittedName>
        <fullName evidence="1">Uncharacterized protein</fullName>
    </submittedName>
</protein>
<keyword evidence="2" id="KW-1185">Reference proteome</keyword>
<evidence type="ECO:0000313" key="2">
    <source>
        <dbReference type="Proteomes" id="UP000265520"/>
    </source>
</evidence>